<dbReference type="VEuPathDB" id="FungiDB:SPSK_06655"/>
<accession>A0A0F2MK49</accession>
<dbReference type="RefSeq" id="XP_016592759.1">
    <property type="nucleotide sequence ID" value="XM_016733356.1"/>
</dbReference>
<protein>
    <submittedName>
        <fullName evidence="2">Cupin domain protein</fullName>
    </submittedName>
</protein>
<reference evidence="2 3" key="1">
    <citation type="journal article" date="2014" name="BMC Genomics">
        <title>Comparative genomics of the major fungal agents of human and animal Sporotrichosis: Sporothrix schenckii and Sporothrix brasiliensis.</title>
        <authorList>
            <person name="Teixeira M.M."/>
            <person name="de Almeida L.G."/>
            <person name="Kubitschek-Barreira P."/>
            <person name="Alves F.L."/>
            <person name="Kioshima E.S."/>
            <person name="Abadio A.K."/>
            <person name="Fernandes L."/>
            <person name="Derengowski L.S."/>
            <person name="Ferreira K.S."/>
            <person name="Souza R.C."/>
            <person name="Ruiz J.C."/>
            <person name="de Andrade N.C."/>
            <person name="Paes H.C."/>
            <person name="Nicola A.M."/>
            <person name="Albuquerque P."/>
            <person name="Gerber A.L."/>
            <person name="Martins V.P."/>
            <person name="Peconick L.D."/>
            <person name="Neto A.V."/>
            <person name="Chaucanez C.B."/>
            <person name="Silva P.A."/>
            <person name="Cunha O.L."/>
            <person name="de Oliveira F.F."/>
            <person name="dos Santos T.C."/>
            <person name="Barros A.L."/>
            <person name="Soares M.A."/>
            <person name="de Oliveira L.M."/>
            <person name="Marini M.M."/>
            <person name="Villalobos-Duno H."/>
            <person name="Cunha M.M."/>
            <person name="de Hoog S."/>
            <person name="da Silveira J.F."/>
            <person name="Henrissat B."/>
            <person name="Nino-Vega G.A."/>
            <person name="Cisalpino P.S."/>
            <person name="Mora-Montes H.M."/>
            <person name="Almeida S.R."/>
            <person name="Stajich J.E."/>
            <person name="Lopes-Bezerra L.M."/>
            <person name="Vasconcelos A.T."/>
            <person name="Felipe M.S."/>
        </authorList>
    </citation>
    <scope>NUCLEOTIDE SEQUENCE [LARGE SCALE GENOMIC DNA]</scope>
    <source>
        <strain evidence="2 3">1099-18</strain>
    </source>
</reference>
<name>A0A0F2MK49_SPOSC</name>
<dbReference type="InterPro" id="IPR047142">
    <property type="entry name" value="OryJ/VirC-like"/>
</dbReference>
<evidence type="ECO:0000313" key="2">
    <source>
        <dbReference type="EMBL" id="KJR90083.1"/>
    </source>
</evidence>
<dbReference type="PANTHER" id="PTHR36156">
    <property type="entry name" value="SLR2101 PROTEIN"/>
    <property type="match status" value="1"/>
</dbReference>
<dbReference type="AlphaFoldDB" id="A0A0F2MK49"/>
<dbReference type="Proteomes" id="UP000033710">
    <property type="component" value="Unassembled WGS sequence"/>
</dbReference>
<dbReference type="InterPro" id="IPR013096">
    <property type="entry name" value="Cupin_2"/>
</dbReference>
<proteinExistence type="predicted"/>
<dbReference type="Gene3D" id="2.60.120.10">
    <property type="entry name" value="Jelly Rolls"/>
    <property type="match status" value="1"/>
</dbReference>
<dbReference type="Pfam" id="PF07883">
    <property type="entry name" value="Cupin_2"/>
    <property type="match status" value="1"/>
</dbReference>
<dbReference type="InterPro" id="IPR011051">
    <property type="entry name" value="RmlC_Cupin_sf"/>
</dbReference>
<comment type="caution">
    <text evidence="2">The sequence shown here is derived from an EMBL/GenBank/DDBJ whole genome shotgun (WGS) entry which is preliminary data.</text>
</comment>
<dbReference type="GeneID" id="27668633"/>
<dbReference type="InterPro" id="IPR014710">
    <property type="entry name" value="RmlC-like_jellyroll"/>
</dbReference>
<evidence type="ECO:0000313" key="3">
    <source>
        <dbReference type="Proteomes" id="UP000033710"/>
    </source>
</evidence>
<dbReference type="OrthoDB" id="5840532at2759"/>
<dbReference type="PANTHER" id="PTHR36156:SF2">
    <property type="entry name" value="CUPIN TYPE-2 DOMAIN-CONTAINING PROTEIN"/>
    <property type="match status" value="1"/>
</dbReference>
<feature type="domain" description="Cupin type-2" evidence="1">
    <location>
        <begin position="90"/>
        <end position="159"/>
    </location>
</feature>
<dbReference type="SUPFAM" id="SSF51182">
    <property type="entry name" value="RmlC-like cupins"/>
    <property type="match status" value="1"/>
</dbReference>
<dbReference type="CDD" id="cd02231">
    <property type="entry name" value="cupin_BLL6423-like"/>
    <property type="match status" value="1"/>
</dbReference>
<gene>
    <name evidence="2" type="ORF">SPSK_06655</name>
</gene>
<reference evidence="2 3" key="2">
    <citation type="journal article" date="2015" name="Eukaryot. Cell">
        <title>Asexual propagation of a virulent clone complex in a human and feline outbreak of sporotrichosis.</title>
        <authorList>
            <person name="Teixeira Mde M."/>
            <person name="Rodrigues A.M."/>
            <person name="Tsui C.K."/>
            <person name="de Almeida L.G."/>
            <person name="Van Diepeningen A.D."/>
            <person name="van den Ende B.G."/>
            <person name="Fernandes G.F."/>
            <person name="Kano R."/>
            <person name="Hamelin R.C."/>
            <person name="Lopes-Bezerra L.M."/>
            <person name="Vasconcelos A.T."/>
            <person name="de Hoog S."/>
            <person name="de Camargo Z.P."/>
            <person name="Felipe M.S."/>
        </authorList>
    </citation>
    <scope>NUCLEOTIDE SEQUENCE [LARGE SCALE GENOMIC DNA]</scope>
    <source>
        <strain evidence="2 3">1099-18</strain>
    </source>
</reference>
<evidence type="ECO:0000259" key="1">
    <source>
        <dbReference type="Pfam" id="PF07883"/>
    </source>
</evidence>
<dbReference type="KEGG" id="ssck:SPSK_06655"/>
<organism evidence="2 3">
    <name type="scientific">Sporothrix schenckii 1099-18</name>
    <dbReference type="NCBI Taxonomy" id="1397361"/>
    <lineage>
        <taxon>Eukaryota</taxon>
        <taxon>Fungi</taxon>
        <taxon>Dikarya</taxon>
        <taxon>Ascomycota</taxon>
        <taxon>Pezizomycotina</taxon>
        <taxon>Sordariomycetes</taxon>
        <taxon>Sordariomycetidae</taxon>
        <taxon>Ophiostomatales</taxon>
        <taxon>Ophiostomataceae</taxon>
        <taxon>Sporothrix</taxon>
    </lineage>
</organism>
<dbReference type="EMBL" id="AXCR01000001">
    <property type="protein sequence ID" value="KJR90083.1"/>
    <property type="molecule type" value="Genomic_DNA"/>
</dbReference>
<sequence>MTKLSTPVRRVLTANDPKGNGYFASDELLTPYDPTTAPEFSLPTEKSAFGIIQLHRTRGFPADNQRPLENNDPYRILVPLADTKGPSARVIDLPPHQEGGWMHRTLSLDYCVVLSGSVTFITDGGEEKTLKEHDVIVTRGVNHAWVNRGGTVARVFVVVVPALPIVTEDKVQLDKTPAGDIYDPEEEED</sequence>